<keyword evidence="1" id="KW-0732">Signal</keyword>
<gene>
    <name evidence="2" type="ORF">SAMN05444366_4052</name>
</gene>
<dbReference type="InterPro" id="IPR046732">
    <property type="entry name" value="DUF6624"/>
</dbReference>
<reference evidence="3" key="1">
    <citation type="submission" date="2016-11" db="EMBL/GenBank/DDBJ databases">
        <authorList>
            <person name="Varghese N."/>
            <person name="Submissions S."/>
        </authorList>
    </citation>
    <scope>NUCLEOTIDE SEQUENCE [LARGE SCALE GENOMIC DNA]</scope>
    <source>
        <strain evidence="3">DSM 1811</strain>
    </source>
</reference>
<sequence>MKNCILISTLFAFLTSCAPKLSTATQTELKTELKEMVKIDQVAASPPKNGNTNYDKEKWKSFKDSVFTVTKNQLEKIYKKYGFLGFDQVGKDGSNDFWLLIQHLDKYPEFQQQVLGSMQKEVKKRNANPENYAFLYDRIKVNAGEKQLFGTQVTYEVKATVSAIPKNGLSDPDHVDALRKEYNLEPLKEYLNAMTEMHFEMNKARYEKIGVTKPNL</sequence>
<evidence type="ECO:0000313" key="3">
    <source>
        <dbReference type="Proteomes" id="UP000184121"/>
    </source>
</evidence>
<accession>A0A1M7LCH8</accession>
<dbReference type="RefSeq" id="WP_139257029.1">
    <property type="nucleotide sequence ID" value="NZ_FRBY01000006.1"/>
</dbReference>
<name>A0A1M7LCH8_9FLAO</name>
<dbReference type="AlphaFoldDB" id="A0A1M7LCH8"/>
<keyword evidence="3" id="KW-1185">Reference proteome</keyword>
<feature type="chain" id="PRO_5012613226" description="Lipoprotein" evidence="1">
    <location>
        <begin position="19"/>
        <end position="216"/>
    </location>
</feature>
<protein>
    <recommendedName>
        <fullName evidence="4">Lipoprotein</fullName>
    </recommendedName>
</protein>
<dbReference type="Pfam" id="PF20329">
    <property type="entry name" value="DUF6624"/>
    <property type="match status" value="1"/>
</dbReference>
<dbReference type="STRING" id="29534.SAMN05444366_4052"/>
<organism evidence="2 3">
    <name type="scientific">Flavobacterium saccharophilum</name>
    <dbReference type="NCBI Taxonomy" id="29534"/>
    <lineage>
        <taxon>Bacteria</taxon>
        <taxon>Pseudomonadati</taxon>
        <taxon>Bacteroidota</taxon>
        <taxon>Flavobacteriia</taxon>
        <taxon>Flavobacteriales</taxon>
        <taxon>Flavobacteriaceae</taxon>
        <taxon>Flavobacterium</taxon>
    </lineage>
</organism>
<proteinExistence type="predicted"/>
<dbReference type="Proteomes" id="UP000184121">
    <property type="component" value="Unassembled WGS sequence"/>
</dbReference>
<dbReference type="OrthoDB" id="1164858at2"/>
<feature type="signal peptide" evidence="1">
    <location>
        <begin position="1"/>
        <end position="18"/>
    </location>
</feature>
<evidence type="ECO:0000313" key="2">
    <source>
        <dbReference type="EMBL" id="SHM75612.1"/>
    </source>
</evidence>
<evidence type="ECO:0000256" key="1">
    <source>
        <dbReference type="SAM" id="SignalP"/>
    </source>
</evidence>
<dbReference type="PROSITE" id="PS51257">
    <property type="entry name" value="PROKAR_LIPOPROTEIN"/>
    <property type="match status" value="1"/>
</dbReference>
<evidence type="ECO:0008006" key="4">
    <source>
        <dbReference type="Google" id="ProtNLM"/>
    </source>
</evidence>
<dbReference type="EMBL" id="FRBY01000006">
    <property type="protein sequence ID" value="SHM75612.1"/>
    <property type="molecule type" value="Genomic_DNA"/>
</dbReference>